<organism evidence="1 2">
    <name type="scientific">Halteria grandinella</name>
    <dbReference type="NCBI Taxonomy" id="5974"/>
    <lineage>
        <taxon>Eukaryota</taxon>
        <taxon>Sar</taxon>
        <taxon>Alveolata</taxon>
        <taxon>Ciliophora</taxon>
        <taxon>Intramacronucleata</taxon>
        <taxon>Spirotrichea</taxon>
        <taxon>Stichotrichia</taxon>
        <taxon>Sporadotrichida</taxon>
        <taxon>Halteriidae</taxon>
        <taxon>Halteria</taxon>
    </lineage>
</organism>
<dbReference type="EMBL" id="RRYP01006859">
    <property type="protein sequence ID" value="TNV80918.1"/>
    <property type="molecule type" value="Genomic_DNA"/>
</dbReference>
<protein>
    <submittedName>
        <fullName evidence="1">Uncharacterized protein</fullName>
    </submittedName>
</protein>
<gene>
    <name evidence="1" type="ORF">FGO68_gene9608</name>
</gene>
<dbReference type="OrthoDB" id="48306at2759"/>
<evidence type="ECO:0000313" key="2">
    <source>
        <dbReference type="Proteomes" id="UP000785679"/>
    </source>
</evidence>
<evidence type="ECO:0000313" key="1">
    <source>
        <dbReference type="EMBL" id="TNV80918.1"/>
    </source>
</evidence>
<sequence length="386" mass="44682">MAYLAGIPTVIAYVGYSLYFKSRQMEDERKDQLLRMEEKYLTDNEKVVKLENFKKKIFAVGVEDQLSGSKVLSEDEQNVMAESTMLIRNLIKEVKPEVVVLEMCNERYEHWFFDAISHPNYDHTLMDVHRILDTGKALDLKGYKGLDLSKSSSHVEFLVGLDQCSYRNMPAPCQTVFGDRSIKITNKRYKSKLKMLEVYKETLNRQEKVAGGGIEAKKNPSIFDLDSTQSDQNESVQKDVTEQILKLRSAMRDIQNQVVEQIMPEKKEEPRVQKAAKEGDNLTPMEDVAARARVEAVKSADQIYEEVVIDEINEELLKSAQKCDGDVVVMLIRQERLKSFEKLWRQANLDYYQTQDNRRKQIAVPEGKRIMEQIMEEKRHVAKKVV</sequence>
<keyword evidence="2" id="KW-1185">Reference proteome</keyword>
<name>A0A8J8NSU8_HALGN</name>
<comment type="caution">
    <text evidence="1">The sequence shown here is derived from an EMBL/GenBank/DDBJ whole genome shotgun (WGS) entry which is preliminary data.</text>
</comment>
<accession>A0A8J8NSU8</accession>
<dbReference type="AlphaFoldDB" id="A0A8J8NSU8"/>
<dbReference type="Proteomes" id="UP000785679">
    <property type="component" value="Unassembled WGS sequence"/>
</dbReference>
<proteinExistence type="predicted"/>
<reference evidence="1" key="1">
    <citation type="submission" date="2019-06" db="EMBL/GenBank/DDBJ databases">
        <authorList>
            <person name="Zheng W."/>
        </authorList>
    </citation>
    <scope>NUCLEOTIDE SEQUENCE</scope>
    <source>
        <strain evidence="1">QDHG01</strain>
    </source>
</reference>